<evidence type="ECO:0000313" key="2">
    <source>
        <dbReference type="EMBL" id="RAI84403.1"/>
    </source>
</evidence>
<dbReference type="CDD" id="cd00838">
    <property type="entry name" value="MPP_superfamily"/>
    <property type="match status" value="1"/>
</dbReference>
<dbReference type="SUPFAM" id="SSF56300">
    <property type="entry name" value="Metallo-dependent phosphatases"/>
    <property type="match status" value="1"/>
</dbReference>
<dbReference type="Proteomes" id="UP000249610">
    <property type="component" value="Unassembled WGS sequence"/>
</dbReference>
<dbReference type="Pfam" id="PF00149">
    <property type="entry name" value="Metallophos"/>
    <property type="match status" value="1"/>
</dbReference>
<dbReference type="Gene3D" id="3.60.21.10">
    <property type="match status" value="2"/>
</dbReference>
<organism evidence="2 3">
    <name type="scientific">Algoriphagus yeomjeoni</name>
    <dbReference type="NCBI Taxonomy" id="291403"/>
    <lineage>
        <taxon>Bacteria</taxon>
        <taxon>Pseudomonadati</taxon>
        <taxon>Bacteroidota</taxon>
        <taxon>Cytophagia</taxon>
        <taxon>Cytophagales</taxon>
        <taxon>Cyclobacteriaceae</taxon>
        <taxon>Algoriphagus</taxon>
    </lineage>
</organism>
<keyword evidence="3" id="KW-1185">Reference proteome</keyword>
<protein>
    <submittedName>
        <fullName evidence="2">Calcineurin-like phosphoesterase family protein</fullName>
    </submittedName>
</protein>
<proteinExistence type="predicted"/>
<dbReference type="InterPro" id="IPR004843">
    <property type="entry name" value="Calcineurin-like_PHP"/>
</dbReference>
<comment type="caution">
    <text evidence="2">The sequence shown here is derived from an EMBL/GenBank/DDBJ whole genome shotgun (WGS) entry which is preliminary data.</text>
</comment>
<accession>A0A327NYA2</accession>
<sequence>MNRKYILPSILGAAIHLISPNPQLFAQSSTEIKIAFLSDIHLQDVYADLQSPDFRGLFNPKTGKYATIRTMKSQLNSTRLFNENYFAFISALEDLKKKEIQLVVLPGDFTDDGQPMNVLAFQKILNHYAKNFGMRFYVTTGNHDPVKPFGGIAGKRDFLGVDGSEQAIAGTADLYKNTDAATSDQINYWGYPEITQALAAYGFFPSPQDVFWAHPFEELDYDSYSFDQAIASSNLENRVYSDADSGLFLPDASYLVEPIAGIWLLALDGNVYTHSEEDNWSGSSVGFNQAVNHKNHQLDWIRKVSTEAENRGKTLISFSHYPLVEFHDGASAEMKSLFGPNKFQLERVPSSETSELYAAAGINIHFAGHMHINDTGIYQDQSTTHTMYNIQVPSLAAFPPAYKTATITSQDNFEIETIPLTEVGHMNEFFDLYRMEHRWLLENQDPGIWDTTILASKDYLEYTRNHLRELTKSRFIPSDWPENLAILLENLSPKELILWSKMDEIKSDRFLQEKLRTLQINPGGMNPKHSIIDDFYLLKNGDELGKNLIPEDRLSFYEELITSLSKKTFSSSVQNLNRELIQFFGIFEKLYQSNPSDHFSIDLKNNTIKKIQD</sequence>
<name>A0A327NYA2_9BACT</name>
<dbReference type="EMBL" id="QLLK01000017">
    <property type="protein sequence ID" value="RAI84403.1"/>
    <property type="molecule type" value="Genomic_DNA"/>
</dbReference>
<dbReference type="InterPro" id="IPR029052">
    <property type="entry name" value="Metallo-depent_PP-like"/>
</dbReference>
<dbReference type="GO" id="GO:0016787">
    <property type="term" value="F:hydrolase activity"/>
    <property type="evidence" value="ECO:0007669"/>
    <property type="project" value="InterPro"/>
</dbReference>
<dbReference type="RefSeq" id="WP_245947111.1">
    <property type="nucleotide sequence ID" value="NZ_QLLK01000017.1"/>
</dbReference>
<evidence type="ECO:0000259" key="1">
    <source>
        <dbReference type="Pfam" id="PF00149"/>
    </source>
</evidence>
<feature type="domain" description="Calcineurin-like phosphoesterase" evidence="1">
    <location>
        <begin position="32"/>
        <end position="372"/>
    </location>
</feature>
<dbReference type="AlphaFoldDB" id="A0A327NYA2"/>
<evidence type="ECO:0000313" key="3">
    <source>
        <dbReference type="Proteomes" id="UP000249610"/>
    </source>
</evidence>
<gene>
    <name evidence="2" type="ORF">LV83_04026</name>
</gene>
<reference evidence="2 3" key="1">
    <citation type="submission" date="2018-06" db="EMBL/GenBank/DDBJ databases">
        <title>Genomic Encyclopedia of Archaeal and Bacterial Type Strains, Phase II (KMG-II): from individual species to whole genera.</title>
        <authorList>
            <person name="Goeker M."/>
        </authorList>
    </citation>
    <scope>NUCLEOTIDE SEQUENCE [LARGE SCALE GENOMIC DNA]</scope>
    <source>
        <strain evidence="2 3">DSM 23446</strain>
    </source>
</reference>